<evidence type="ECO:0008006" key="4">
    <source>
        <dbReference type="Google" id="ProtNLM"/>
    </source>
</evidence>
<protein>
    <recommendedName>
        <fullName evidence="4">VanZ family protein</fullName>
    </recommendedName>
</protein>
<sequence length="134" mass="14291">MPDASMPAASRAWRWALFLGCGAALAYGLFRPEPPPQLYAGAAVESDKLLHVVAFAAFCVSARVALTRVGGVWLWGALLALAPLTEWLQHFLQPARTFSLADIQANVAGVALAFVLAAACERMGWGARLLARRG</sequence>
<evidence type="ECO:0000313" key="2">
    <source>
        <dbReference type="EMBL" id="MFC5768704.1"/>
    </source>
</evidence>
<comment type="caution">
    <text evidence="2">The sequence shown here is derived from an EMBL/GenBank/DDBJ whole genome shotgun (WGS) entry which is preliminary data.</text>
</comment>
<proteinExistence type="predicted"/>
<accession>A0ABW1ANQ1</accession>
<organism evidence="2 3">
    <name type="scientific">Thauera sinica</name>
    <dbReference type="NCBI Taxonomy" id="2665146"/>
    <lineage>
        <taxon>Bacteria</taxon>
        <taxon>Pseudomonadati</taxon>
        <taxon>Pseudomonadota</taxon>
        <taxon>Betaproteobacteria</taxon>
        <taxon>Rhodocyclales</taxon>
        <taxon>Zoogloeaceae</taxon>
        <taxon>Thauera</taxon>
    </lineage>
</organism>
<keyword evidence="1" id="KW-0812">Transmembrane</keyword>
<name>A0ABW1ANQ1_9RHOO</name>
<dbReference type="RefSeq" id="WP_157748555.1">
    <property type="nucleotide sequence ID" value="NZ_JBHSOG010000014.1"/>
</dbReference>
<evidence type="ECO:0000256" key="1">
    <source>
        <dbReference type="SAM" id="Phobius"/>
    </source>
</evidence>
<feature type="transmembrane region" description="Helical" evidence="1">
    <location>
        <begin position="103"/>
        <end position="125"/>
    </location>
</feature>
<evidence type="ECO:0000313" key="3">
    <source>
        <dbReference type="Proteomes" id="UP001595974"/>
    </source>
</evidence>
<feature type="transmembrane region" description="Helical" evidence="1">
    <location>
        <begin position="49"/>
        <end position="66"/>
    </location>
</feature>
<keyword evidence="3" id="KW-1185">Reference proteome</keyword>
<dbReference type="EMBL" id="JBHSOG010000014">
    <property type="protein sequence ID" value="MFC5768704.1"/>
    <property type="molecule type" value="Genomic_DNA"/>
</dbReference>
<feature type="transmembrane region" description="Helical" evidence="1">
    <location>
        <begin position="12"/>
        <end position="29"/>
    </location>
</feature>
<reference evidence="3" key="1">
    <citation type="journal article" date="2019" name="Int. J. Syst. Evol. Microbiol.">
        <title>The Global Catalogue of Microorganisms (GCM) 10K type strain sequencing project: providing services to taxonomists for standard genome sequencing and annotation.</title>
        <authorList>
            <consortium name="The Broad Institute Genomics Platform"/>
            <consortium name="The Broad Institute Genome Sequencing Center for Infectious Disease"/>
            <person name="Wu L."/>
            <person name="Ma J."/>
        </authorList>
    </citation>
    <scope>NUCLEOTIDE SEQUENCE [LARGE SCALE GENOMIC DNA]</scope>
    <source>
        <strain evidence="3">SHR3</strain>
    </source>
</reference>
<keyword evidence="1" id="KW-0472">Membrane</keyword>
<gene>
    <name evidence="2" type="ORF">ACFPTN_04910</name>
</gene>
<keyword evidence="1" id="KW-1133">Transmembrane helix</keyword>
<dbReference type="Proteomes" id="UP001595974">
    <property type="component" value="Unassembled WGS sequence"/>
</dbReference>
<feature type="transmembrane region" description="Helical" evidence="1">
    <location>
        <begin position="73"/>
        <end position="91"/>
    </location>
</feature>